<sequence length="175" mass="18171">MAQNSEGQSGGSATTARSEDSKQHIPQSRSSGDMPSPVDDTEQGKTTIAASVVQKIAGLAAREISGVHSMGGGVSRAFGALRERIPGGSGTPSMSGVQVEVGERQAAVDLDLVIEYGVSIVDLARSVRRNVITGVERMTGLDVIEVNISVNDIHLPDEDSDQPADSGQQSGSRVE</sequence>
<dbReference type="RefSeq" id="WP_193926470.1">
    <property type="nucleotide sequence ID" value="NZ_JADEYC010000002.1"/>
</dbReference>
<feature type="region of interest" description="Disordered" evidence="2">
    <location>
        <begin position="1"/>
        <end position="43"/>
    </location>
</feature>
<organism evidence="3 4">
    <name type="scientific">Saccharopolyspora montiporae</name>
    <dbReference type="NCBI Taxonomy" id="2781240"/>
    <lineage>
        <taxon>Bacteria</taxon>
        <taxon>Bacillati</taxon>
        <taxon>Actinomycetota</taxon>
        <taxon>Actinomycetes</taxon>
        <taxon>Pseudonocardiales</taxon>
        <taxon>Pseudonocardiaceae</taxon>
        <taxon>Saccharopolyspora</taxon>
    </lineage>
</organism>
<comment type="caution">
    <text evidence="3">The sequence shown here is derived from an EMBL/GenBank/DDBJ whole genome shotgun (WGS) entry which is preliminary data.</text>
</comment>
<feature type="compositionally biased region" description="Polar residues" evidence="2">
    <location>
        <begin position="24"/>
        <end position="33"/>
    </location>
</feature>
<accession>A0A929B8H7</accession>
<dbReference type="AlphaFoldDB" id="A0A929B8H7"/>
<keyword evidence="4" id="KW-1185">Reference proteome</keyword>
<gene>
    <name evidence="3" type="ORF">IQ251_01015</name>
</gene>
<evidence type="ECO:0000256" key="1">
    <source>
        <dbReference type="ARBA" id="ARBA00005721"/>
    </source>
</evidence>
<feature type="compositionally biased region" description="Polar residues" evidence="2">
    <location>
        <begin position="1"/>
        <end position="16"/>
    </location>
</feature>
<protein>
    <submittedName>
        <fullName evidence="3">Asp23/Gls24 family envelope stress response protein</fullName>
    </submittedName>
</protein>
<proteinExistence type="inferred from homology"/>
<dbReference type="Pfam" id="PF03780">
    <property type="entry name" value="Asp23"/>
    <property type="match status" value="1"/>
</dbReference>
<dbReference type="PANTHER" id="PTHR34297:SF3">
    <property type="entry name" value="ALKALINE SHOCK PROTEIN 23"/>
    <property type="match status" value="1"/>
</dbReference>
<dbReference type="InterPro" id="IPR005531">
    <property type="entry name" value="Asp23"/>
</dbReference>
<evidence type="ECO:0000256" key="2">
    <source>
        <dbReference type="SAM" id="MobiDB-lite"/>
    </source>
</evidence>
<evidence type="ECO:0000313" key="3">
    <source>
        <dbReference type="EMBL" id="MBE9373017.1"/>
    </source>
</evidence>
<comment type="similarity">
    <text evidence="1">Belongs to the asp23 family.</text>
</comment>
<dbReference type="EMBL" id="JADEYC010000002">
    <property type="protein sequence ID" value="MBE9373017.1"/>
    <property type="molecule type" value="Genomic_DNA"/>
</dbReference>
<reference evidence="3" key="1">
    <citation type="submission" date="2020-10" db="EMBL/GenBank/DDBJ databases">
        <title>Diversity and distribution of actinomycetes associated with coral in the coast of Hainan.</title>
        <authorList>
            <person name="Li F."/>
        </authorList>
    </citation>
    <scope>NUCLEOTIDE SEQUENCE</scope>
    <source>
        <strain evidence="3">HNM0983</strain>
    </source>
</reference>
<feature type="region of interest" description="Disordered" evidence="2">
    <location>
        <begin position="154"/>
        <end position="175"/>
    </location>
</feature>
<name>A0A929B8H7_9PSEU</name>
<dbReference type="Proteomes" id="UP000598360">
    <property type="component" value="Unassembled WGS sequence"/>
</dbReference>
<dbReference type="PANTHER" id="PTHR34297">
    <property type="entry name" value="HYPOTHETICAL CYTOSOLIC PROTEIN-RELATED"/>
    <property type="match status" value="1"/>
</dbReference>
<evidence type="ECO:0000313" key="4">
    <source>
        <dbReference type="Proteomes" id="UP000598360"/>
    </source>
</evidence>
<feature type="compositionally biased region" description="Polar residues" evidence="2">
    <location>
        <begin position="163"/>
        <end position="175"/>
    </location>
</feature>